<proteinExistence type="predicted"/>
<accession>A0A9P0D5I7</accession>
<sequence length="218" mass="25428">MTSEAVTSVCIHIMKSGENEVTSMIFHYIKNHIQERIDEIWLFSDGCSGQNKNYVLIRFVYILVHVLKIASEITHVFSVRRHSYLPCDSDSSLISRAKKVVLDVPEEWNDLIRQARCKPSPFKVINAGKETQWFLMDESLKFFFLKNTKPKISLKPAQMYRVSQQYPAQVLVRQSYHGPWTFYTIAGKRNSQEIALIPNERQPQISNVKFRDIMELTK</sequence>
<dbReference type="Proteomes" id="UP001153636">
    <property type="component" value="Chromosome 8"/>
</dbReference>
<name>A0A9P0D5I7_9CUCU</name>
<evidence type="ECO:0000313" key="1">
    <source>
        <dbReference type="EMBL" id="CAH1114647.1"/>
    </source>
</evidence>
<gene>
    <name evidence="1" type="ORF">PSYICH_LOCUS14884</name>
</gene>
<organism evidence="1 2">
    <name type="scientific">Psylliodes chrysocephalus</name>
    <dbReference type="NCBI Taxonomy" id="3402493"/>
    <lineage>
        <taxon>Eukaryota</taxon>
        <taxon>Metazoa</taxon>
        <taxon>Ecdysozoa</taxon>
        <taxon>Arthropoda</taxon>
        <taxon>Hexapoda</taxon>
        <taxon>Insecta</taxon>
        <taxon>Pterygota</taxon>
        <taxon>Neoptera</taxon>
        <taxon>Endopterygota</taxon>
        <taxon>Coleoptera</taxon>
        <taxon>Polyphaga</taxon>
        <taxon>Cucujiformia</taxon>
        <taxon>Chrysomeloidea</taxon>
        <taxon>Chrysomelidae</taxon>
        <taxon>Galerucinae</taxon>
        <taxon>Alticini</taxon>
        <taxon>Psylliodes</taxon>
    </lineage>
</organism>
<keyword evidence="2" id="KW-1185">Reference proteome</keyword>
<reference evidence="1" key="1">
    <citation type="submission" date="2022-01" db="EMBL/GenBank/DDBJ databases">
        <authorList>
            <person name="King R."/>
        </authorList>
    </citation>
    <scope>NUCLEOTIDE SEQUENCE</scope>
</reference>
<dbReference type="OrthoDB" id="6611988at2759"/>
<evidence type="ECO:0000313" key="2">
    <source>
        <dbReference type="Proteomes" id="UP001153636"/>
    </source>
</evidence>
<dbReference type="EMBL" id="OV651820">
    <property type="protein sequence ID" value="CAH1114647.1"/>
    <property type="molecule type" value="Genomic_DNA"/>
</dbReference>
<dbReference type="AlphaFoldDB" id="A0A9P0D5I7"/>
<protein>
    <submittedName>
        <fullName evidence="1">Uncharacterized protein</fullName>
    </submittedName>
</protein>